<keyword evidence="6" id="KW-1015">Disulfide bond</keyword>
<evidence type="ECO:0000256" key="2">
    <source>
        <dbReference type="ARBA" id="ARBA00006656"/>
    </source>
</evidence>
<keyword evidence="4 9" id="KW-0732">Signal</keyword>
<dbReference type="Pfam" id="PF00019">
    <property type="entry name" value="TGF_beta"/>
    <property type="match status" value="1"/>
</dbReference>
<dbReference type="GO" id="GO:0005615">
    <property type="term" value="C:extracellular space"/>
    <property type="evidence" value="ECO:0007669"/>
    <property type="project" value="TreeGrafter"/>
</dbReference>
<proteinExistence type="inferred from homology"/>
<comment type="caution">
    <text evidence="11">The sequence shown here is derived from an EMBL/GenBank/DDBJ whole genome shotgun (WGS) entry which is preliminary data.</text>
</comment>
<dbReference type="FunFam" id="2.10.90.10:FF:000001">
    <property type="entry name" value="Bone morphogenetic protein 4"/>
    <property type="match status" value="1"/>
</dbReference>
<evidence type="ECO:0000256" key="4">
    <source>
        <dbReference type="ARBA" id="ARBA00022729"/>
    </source>
</evidence>
<protein>
    <recommendedName>
        <fullName evidence="10">TGF-beta family profile domain-containing protein</fullName>
    </recommendedName>
</protein>
<evidence type="ECO:0000256" key="6">
    <source>
        <dbReference type="ARBA" id="ARBA00023157"/>
    </source>
</evidence>
<evidence type="ECO:0000259" key="10">
    <source>
        <dbReference type="PROSITE" id="PS51362"/>
    </source>
</evidence>
<feature type="signal peptide" evidence="9">
    <location>
        <begin position="1"/>
        <end position="23"/>
    </location>
</feature>
<evidence type="ECO:0000313" key="12">
    <source>
        <dbReference type="Proteomes" id="UP001168990"/>
    </source>
</evidence>
<dbReference type="InterPro" id="IPR017948">
    <property type="entry name" value="TGFb_CS"/>
</dbReference>
<dbReference type="Gene3D" id="2.10.90.10">
    <property type="entry name" value="Cystine-knot cytokines"/>
    <property type="match status" value="1"/>
</dbReference>
<evidence type="ECO:0000256" key="7">
    <source>
        <dbReference type="ARBA" id="ARBA00023180"/>
    </source>
</evidence>
<feature type="domain" description="TGF-beta family profile" evidence="10">
    <location>
        <begin position="288"/>
        <end position="416"/>
    </location>
</feature>
<organism evidence="11 12">
    <name type="scientific">Microctonus aethiopoides</name>
    <dbReference type="NCBI Taxonomy" id="144406"/>
    <lineage>
        <taxon>Eukaryota</taxon>
        <taxon>Metazoa</taxon>
        <taxon>Ecdysozoa</taxon>
        <taxon>Arthropoda</taxon>
        <taxon>Hexapoda</taxon>
        <taxon>Insecta</taxon>
        <taxon>Pterygota</taxon>
        <taxon>Neoptera</taxon>
        <taxon>Endopterygota</taxon>
        <taxon>Hymenoptera</taxon>
        <taxon>Apocrita</taxon>
        <taxon>Ichneumonoidea</taxon>
        <taxon>Braconidae</taxon>
        <taxon>Euphorinae</taxon>
        <taxon>Microctonus</taxon>
    </lineage>
</organism>
<dbReference type="GO" id="GO:0005125">
    <property type="term" value="F:cytokine activity"/>
    <property type="evidence" value="ECO:0007669"/>
    <property type="project" value="TreeGrafter"/>
</dbReference>
<keyword evidence="12" id="KW-1185">Reference proteome</keyword>
<dbReference type="InterPro" id="IPR015615">
    <property type="entry name" value="TGF-beta-rel"/>
</dbReference>
<evidence type="ECO:0000313" key="11">
    <source>
        <dbReference type="EMBL" id="KAK0171252.1"/>
    </source>
</evidence>
<dbReference type="SUPFAM" id="SSF57501">
    <property type="entry name" value="Cystine-knot cytokines"/>
    <property type="match status" value="1"/>
</dbReference>
<dbReference type="Pfam" id="PF00688">
    <property type="entry name" value="TGFb_propeptide"/>
    <property type="match status" value="1"/>
</dbReference>
<dbReference type="InterPro" id="IPR001111">
    <property type="entry name" value="TGF-b_propeptide"/>
</dbReference>
<evidence type="ECO:0000256" key="9">
    <source>
        <dbReference type="SAM" id="SignalP"/>
    </source>
</evidence>
<dbReference type="CDD" id="cd13761">
    <property type="entry name" value="TGF_beta_BMP5_like"/>
    <property type="match status" value="1"/>
</dbReference>
<evidence type="ECO:0000256" key="3">
    <source>
        <dbReference type="ARBA" id="ARBA00022525"/>
    </source>
</evidence>
<dbReference type="GO" id="GO:0008083">
    <property type="term" value="F:growth factor activity"/>
    <property type="evidence" value="ECO:0007669"/>
    <property type="project" value="UniProtKB-KW"/>
</dbReference>
<keyword evidence="5 8" id="KW-0339">Growth factor</keyword>
<dbReference type="Gene3D" id="2.60.120.970">
    <property type="match status" value="1"/>
</dbReference>
<dbReference type="PANTHER" id="PTHR11848">
    <property type="entry name" value="TGF-BETA FAMILY"/>
    <property type="match status" value="1"/>
</dbReference>
<comment type="similarity">
    <text evidence="2 8">Belongs to the TGF-beta family.</text>
</comment>
<reference evidence="11" key="2">
    <citation type="submission" date="2023-03" db="EMBL/GenBank/DDBJ databases">
        <authorList>
            <person name="Inwood S.N."/>
            <person name="Skelly J.G."/>
            <person name="Guhlin J."/>
            <person name="Harrop T.W.R."/>
            <person name="Goldson S.G."/>
            <person name="Dearden P.K."/>
        </authorList>
    </citation>
    <scope>NUCLEOTIDE SEQUENCE</scope>
    <source>
        <strain evidence="11">Irish</strain>
        <tissue evidence="11">Whole body</tissue>
    </source>
</reference>
<name>A0AA39KRP5_9HYME</name>
<dbReference type="Proteomes" id="UP001168990">
    <property type="component" value="Unassembled WGS sequence"/>
</dbReference>
<dbReference type="SMART" id="SM00204">
    <property type="entry name" value="TGFB"/>
    <property type="match status" value="1"/>
</dbReference>
<dbReference type="InterPro" id="IPR029034">
    <property type="entry name" value="Cystine-knot_cytokine"/>
</dbReference>
<feature type="chain" id="PRO_5041377837" description="TGF-beta family profile domain-containing protein" evidence="9">
    <location>
        <begin position="24"/>
        <end position="416"/>
    </location>
</feature>
<dbReference type="InterPro" id="IPR001839">
    <property type="entry name" value="TGF-b_C"/>
</dbReference>
<dbReference type="EMBL" id="JAQQBS010000003">
    <property type="protein sequence ID" value="KAK0171252.1"/>
    <property type="molecule type" value="Genomic_DNA"/>
</dbReference>
<accession>A0AA39KRP5</accession>
<evidence type="ECO:0000256" key="1">
    <source>
        <dbReference type="ARBA" id="ARBA00004613"/>
    </source>
</evidence>
<keyword evidence="7" id="KW-0325">Glycoprotein</keyword>
<reference evidence="11" key="1">
    <citation type="journal article" date="2023" name="bioRxiv">
        <title>Scaffold-level genome assemblies of two parasitoid biocontrol wasps reveal the parthenogenesis mechanism and an associated novel virus.</title>
        <authorList>
            <person name="Inwood S."/>
            <person name="Skelly J."/>
            <person name="Guhlin J."/>
            <person name="Harrop T."/>
            <person name="Goldson S."/>
            <person name="Dearden P."/>
        </authorList>
    </citation>
    <scope>NUCLEOTIDE SEQUENCE</scope>
    <source>
        <strain evidence="11">Irish</strain>
        <tissue evidence="11">Whole body</tissue>
    </source>
</reference>
<dbReference type="PROSITE" id="PS51362">
    <property type="entry name" value="TGF_BETA_2"/>
    <property type="match status" value="1"/>
</dbReference>
<dbReference type="AlphaFoldDB" id="A0AA39KRP5"/>
<comment type="subcellular location">
    <subcellularLocation>
        <location evidence="1">Secreted</location>
    </subcellularLocation>
</comment>
<dbReference type="PANTHER" id="PTHR11848:SF310">
    <property type="entry name" value="PROTEIN 60A-RELATED"/>
    <property type="match status" value="1"/>
</dbReference>
<sequence>MLGKQLMLCIFFIVLILKQLLSGYCVGEFSDDSEEMNKKRTEVEEDILRLMGFLDHPKNLDKVPLRKRSASEFLTSAYEYTRKSANKKEDSFSSERTKRGIGNFVLTDRDYRLIDESDVMISFVAQRSRANIGKPNRISRMNFDVSSIGIDEIPTHGELRLYRGSNILGKLRNRKFRLSAYQISQPSPGFKSRYFINSINVTANYEGWIILDITETLSDWIRNGYDNHGLRITTEIYKDFRTEVKPENIGIVGFDGDPEKHTFMVAYYRENGNKSIQLNIQNITNKLRQKRSVTFPERLTEKLTSFDKEISSNPCTNVDYYVRFKDLHFNEWIIAPDGFNVGYCTGECTISVGSNVDNSNHAIIQTVLHSVYPKQIPLPCCVPIKLSPMSVLYFANHDQVVLKKYHDMVLDKCGCR</sequence>
<gene>
    <name evidence="11" type="ORF">PV328_009002</name>
</gene>
<evidence type="ECO:0000256" key="8">
    <source>
        <dbReference type="RuleBase" id="RU000354"/>
    </source>
</evidence>
<dbReference type="PROSITE" id="PS00250">
    <property type="entry name" value="TGF_BETA_1"/>
    <property type="match status" value="1"/>
</dbReference>
<keyword evidence="3" id="KW-0964">Secreted</keyword>
<evidence type="ECO:0000256" key="5">
    <source>
        <dbReference type="ARBA" id="ARBA00023030"/>
    </source>
</evidence>